<protein>
    <submittedName>
        <fullName evidence="2">Uncharacterized protein</fullName>
    </submittedName>
</protein>
<evidence type="ECO:0000313" key="2">
    <source>
        <dbReference type="EMBL" id="CAE2337511.1"/>
    </source>
</evidence>
<evidence type="ECO:0000256" key="1">
    <source>
        <dbReference type="SAM" id="Phobius"/>
    </source>
</evidence>
<keyword evidence="1" id="KW-0472">Membrane</keyword>
<dbReference type="AlphaFoldDB" id="A0A7S4PJU8"/>
<keyword evidence="1" id="KW-1133">Transmembrane helix</keyword>
<accession>A0A7S4PJU8</accession>
<organism evidence="2">
    <name type="scientific">Paramoeba aestuarina</name>
    <dbReference type="NCBI Taxonomy" id="180227"/>
    <lineage>
        <taxon>Eukaryota</taxon>
        <taxon>Amoebozoa</taxon>
        <taxon>Discosea</taxon>
        <taxon>Flabellinia</taxon>
        <taxon>Dactylopodida</taxon>
        <taxon>Paramoebidae</taxon>
        <taxon>Paramoeba</taxon>
    </lineage>
</organism>
<dbReference type="EMBL" id="HBKR01037997">
    <property type="protein sequence ID" value="CAE2337511.1"/>
    <property type="molecule type" value="Transcribed_RNA"/>
</dbReference>
<proteinExistence type="predicted"/>
<reference evidence="2" key="1">
    <citation type="submission" date="2021-01" db="EMBL/GenBank/DDBJ databases">
        <authorList>
            <person name="Corre E."/>
            <person name="Pelletier E."/>
            <person name="Niang G."/>
            <person name="Scheremetjew M."/>
            <person name="Finn R."/>
            <person name="Kale V."/>
            <person name="Holt S."/>
            <person name="Cochrane G."/>
            <person name="Meng A."/>
            <person name="Brown T."/>
            <person name="Cohen L."/>
        </authorList>
    </citation>
    <scope>NUCLEOTIDE SEQUENCE</scope>
    <source>
        <strain evidence="2">SoJaBio B1-5/56/2</strain>
    </source>
</reference>
<feature type="transmembrane region" description="Helical" evidence="1">
    <location>
        <begin position="131"/>
        <end position="153"/>
    </location>
</feature>
<keyword evidence="1" id="KW-0812">Transmembrane</keyword>
<feature type="transmembrane region" description="Helical" evidence="1">
    <location>
        <begin position="61"/>
        <end position="85"/>
    </location>
</feature>
<gene>
    <name evidence="2" type="ORF">NAES01612_LOCUS24804</name>
</gene>
<feature type="transmembrane region" description="Helical" evidence="1">
    <location>
        <begin position="173"/>
        <end position="193"/>
    </location>
</feature>
<name>A0A7S4PJU8_9EUKA</name>
<sequence>MGYRKKKRPPPPTPPPRRRLCLCFSFNVLVRLMILIGALFCVVSFVTGIVVYAFGENLSCSLWLLFASLYAGAYALFIFFVYCLLVRPWEKAQASQLSHPEADEEMVKTVSPVDLNEQHYDRLTLVLAVKYFAKFGAFFSMAACVAFIVFSTVSEGEVEGLMVSGKLNLTSHYYSAMACFLTAVWGFVLWDAANVYWRSYRSVYFDLADQPGDRESSSLLAAVTTRSRDE</sequence>
<feature type="transmembrane region" description="Helical" evidence="1">
    <location>
        <begin position="28"/>
        <end position="55"/>
    </location>
</feature>